<proteinExistence type="predicted"/>
<sequence length="98" mass="10976">MAQTYHFEAIVGPGVYEIEYPRRYVHPPMTVDENELVDVHDDDEGTNEEELPLNGVSVDHNDTKEESMPDVLALQDVAPLIWDVKLSASQASGRQVLV</sequence>
<dbReference type="AlphaFoldDB" id="A0AAN9K8M2"/>
<organism evidence="1 2">
    <name type="scientific">Canavalia gladiata</name>
    <name type="common">Sword bean</name>
    <name type="synonym">Dolichos gladiatus</name>
    <dbReference type="NCBI Taxonomy" id="3824"/>
    <lineage>
        <taxon>Eukaryota</taxon>
        <taxon>Viridiplantae</taxon>
        <taxon>Streptophyta</taxon>
        <taxon>Embryophyta</taxon>
        <taxon>Tracheophyta</taxon>
        <taxon>Spermatophyta</taxon>
        <taxon>Magnoliopsida</taxon>
        <taxon>eudicotyledons</taxon>
        <taxon>Gunneridae</taxon>
        <taxon>Pentapetalae</taxon>
        <taxon>rosids</taxon>
        <taxon>fabids</taxon>
        <taxon>Fabales</taxon>
        <taxon>Fabaceae</taxon>
        <taxon>Papilionoideae</taxon>
        <taxon>50 kb inversion clade</taxon>
        <taxon>NPAAA clade</taxon>
        <taxon>indigoferoid/millettioid clade</taxon>
        <taxon>Phaseoleae</taxon>
        <taxon>Canavalia</taxon>
    </lineage>
</organism>
<reference evidence="1 2" key="1">
    <citation type="submission" date="2024-01" db="EMBL/GenBank/DDBJ databases">
        <title>The genomes of 5 underutilized Papilionoideae crops provide insights into root nodulation and disease resistanc.</title>
        <authorList>
            <person name="Jiang F."/>
        </authorList>
    </citation>
    <scope>NUCLEOTIDE SEQUENCE [LARGE SCALE GENOMIC DNA]</scope>
    <source>
        <strain evidence="1">LVBAO_FW01</strain>
        <tissue evidence="1">Leaves</tissue>
    </source>
</reference>
<evidence type="ECO:0000313" key="2">
    <source>
        <dbReference type="Proteomes" id="UP001367508"/>
    </source>
</evidence>
<dbReference type="EMBL" id="JAYMYQ010000009">
    <property type="protein sequence ID" value="KAK7312897.1"/>
    <property type="molecule type" value="Genomic_DNA"/>
</dbReference>
<dbReference type="Proteomes" id="UP001367508">
    <property type="component" value="Unassembled WGS sequence"/>
</dbReference>
<accession>A0AAN9K8M2</accession>
<evidence type="ECO:0000313" key="1">
    <source>
        <dbReference type="EMBL" id="KAK7312897.1"/>
    </source>
</evidence>
<comment type="caution">
    <text evidence="1">The sequence shown here is derived from an EMBL/GenBank/DDBJ whole genome shotgun (WGS) entry which is preliminary data.</text>
</comment>
<gene>
    <name evidence="1" type="ORF">VNO77_37135</name>
</gene>
<protein>
    <submittedName>
        <fullName evidence="1">Uncharacterized protein</fullName>
    </submittedName>
</protein>
<keyword evidence="2" id="KW-1185">Reference proteome</keyword>
<name>A0AAN9K8M2_CANGL</name>